<dbReference type="Pfam" id="PF13813">
    <property type="entry name" value="MBOAT_2"/>
    <property type="match status" value="1"/>
</dbReference>
<sequence length="162" mass="19041">MAKRLAILCFEILLMPFYNEFFNANVELYIRPAAADFTPEKANIIRRSLLALCKTNKNLTVTVIAREWIIRLWHMIDEHVSELFWLTAYHDGFAIFFSGVLGLDWLEEWPPIFGSVSHAATMRGFWAHFWHRLIYQPFSYHAGILCTRVLRLRPVRPDARVC</sequence>
<protein>
    <recommendedName>
        <fullName evidence="5">Wax synthase domain-containing protein</fullName>
    </recommendedName>
</protein>
<evidence type="ECO:0000313" key="7">
    <source>
        <dbReference type="Proteomes" id="UP001583177"/>
    </source>
</evidence>
<feature type="domain" description="Wax synthase" evidence="5">
    <location>
        <begin position="109"/>
        <end position="151"/>
    </location>
</feature>
<evidence type="ECO:0000256" key="2">
    <source>
        <dbReference type="ARBA" id="ARBA00022692"/>
    </source>
</evidence>
<keyword evidence="7" id="KW-1185">Reference proteome</keyword>
<dbReference type="EMBL" id="JAWRVE010000010">
    <property type="protein sequence ID" value="KAL1879292.1"/>
    <property type="molecule type" value="Genomic_DNA"/>
</dbReference>
<evidence type="ECO:0000256" key="1">
    <source>
        <dbReference type="ARBA" id="ARBA00004141"/>
    </source>
</evidence>
<comment type="caution">
    <text evidence="6">The sequence shown here is derived from an EMBL/GenBank/DDBJ whole genome shotgun (WGS) entry which is preliminary data.</text>
</comment>
<proteinExistence type="predicted"/>
<dbReference type="Proteomes" id="UP001583177">
    <property type="component" value="Unassembled WGS sequence"/>
</dbReference>
<organism evidence="6 7">
    <name type="scientific">Diaporthe australafricana</name>
    <dbReference type="NCBI Taxonomy" id="127596"/>
    <lineage>
        <taxon>Eukaryota</taxon>
        <taxon>Fungi</taxon>
        <taxon>Dikarya</taxon>
        <taxon>Ascomycota</taxon>
        <taxon>Pezizomycotina</taxon>
        <taxon>Sordariomycetes</taxon>
        <taxon>Sordariomycetidae</taxon>
        <taxon>Diaporthales</taxon>
        <taxon>Diaporthaceae</taxon>
        <taxon>Diaporthe</taxon>
    </lineage>
</organism>
<keyword evidence="3" id="KW-1133">Transmembrane helix</keyword>
<keyword evidence="4" id="KW-0472">Membrane</keyword>
<gene>
    <name evidence="6" type="ORF">Daus18300_001872</name>
</gene>
<keyword evidence="2" id="KW-0812">Transmembrane</keyword>
<evidence type="ECO:0000313" key="6">
    <source>
        <dbReference type="EMBL" id="KAL1879292.1"/>
    </source>
</evidence>
<evidence type="ECO:0000259" key="5">
    <source>
        <dbReference type="Pfam" id="PF13813"/>
    </source>
</evidence>
<reference evidence="6 7" key="1">
    <citation type="journal article" date="2024" name="IMA Fungus">
        <title>IMA Genome - F19 : A genome assembly and annotation guide to empower mycologists, including annotated draft genome sequences of Ceratocystis pirilliformis, Diaporthe australafricana, Fusarium ophioides, Paecilomyces lecythidis, and Sporothrix stenoceras.</title>
        <authorList>
            <person name="Aylward J."/>
            <person name="Wilson A.M."/>
            <person name="Visagie C.M."/>
            <person name="Spraker J."/>
            <person name="Barnes I."/>
            <person name="Buitendag C."/>
            <person name="Ceriani C."/>
            <person name="Del Mar Angel L."/>
            <person name="du Plessis D."/>
            <person name="Fuchs T."/>
            <person name="Gasser K."/>
            <person name="Kramer D."/>
            <person name="Li W."/>
            <person name="Munsamy K."/>
            <person name="Piso A."/>
            <person name="Price J.L."/>
            <person name="Sonnekus B."/>
            <person name="Thomas C."/>
            <person name="van der Nest A."/>
            <person name="van Dijk A."/>
            <person name="van Heerden A."/>
            <person name="van Vuuren N."/>
            <person name="Yilmaz N."/>
            <person name="Duong T.A."/>
            <person name="van der Merwe N.A."/>
            <person name="Wingfield M.J."/>
            <person name="Wingfield B.D."/>
        </authorList>
    </citation>
    <scope>NUCLEOTIDE SEQUENCE [LARGE SCALE GENOMIC DNA]</scope>
    <source>
        <strain evidence="6 7">CMW 18300</strain>
    </source>
</reference>
<dbReference type="InterPro" id="IPR032805">
    <property type="entry name" value="Wax_synthase_dom"/>
</dbReference>
<name>A0ABR3XUK6_9PEZI</name>
<comment type="subcellular location">
    <subcellularLocation>
        <location evidence="1">Membrane</location>
        <topology evidence="1">Multi-pass membrane protein</topology>
    </subcellularLocation>
</comment>
<evidence type="ECO:0000256" key="4">
    <source>
        <dbReference type="ARBA" id="ARBA00023136"/>
    </source>
</evidence>
<evidence type="ECO:0000256" key="3">
    <source>
        <dbReference type="ARBA" id="ARBA00022989"/>
    </source>
</evidence>
<accession>A0ABR3XUK6</accession>